<gene>
    <name evidence="1" type="ORF">EVG22_24505</name>
</gene>
<dbReference type="NCBIfam" id="TIGR02276">
    <property type="entry name" value="beta_rpt_yvtn"/>
    <property type="match status" value="1"/>
</dbReference>
<dbReference type="AlphaFoldDB" id="A0A6H0TQ36"/>
<dbReference type="SUPFAM" id="SSF50974">
    <property type="entry name" value="Nitrous oxide reductase, N-terminal domain"/>
    <property type="match status" value="1"/>
</dbReference>
<dbReference type="Gene3D" id="2.130.10.10">
    <property type="entry name" value="YVTN repeat-like/Quinoprotein amine dehydrogenase"/>
    <property type="match status" value="1"/>
</dbReference>
<dbReference type="EMBL" id="CP035727">
    <property type="protein sequence ID" value="QIW21386.1"/>
    <property type="molecule type" value="Genomic_DNA"/>
</dbReference>
<sequence>MATNTVIGSPITVGNAPTVIAIANISSGIFAYITNFSDNTVSVINTTSNTVITTISVGNAPFGITIK</sequence>
<evidence type="ECO:0000313" key="1">
    <source>
        <dbReference type="EMBL" id="QIW21386.1"/>
    </source>
</evidence>
<dbReference type="RefSeq" id="WP_172555212.1">
    <property type="nucleotide sequence ID" value="NZ_CP035727.2"/>
</dbReference>
<evidence type="ECO:0008006" key="3">
    <source>
        <dbReference type="Google" id="ProtNLM"/>
    </source>
</evidence>
<dbReference type="InterPro" id="IPR011045">
    <property type="entry name" value="N2O_reductase_N"/>
</dbReference>
<name>A0A6H0TQ36_BACTU</name>
<dbReference type="InterPro" id="IPR011964">
    <property type="entry name" value="YVTN_b-propeller_repeat"/>
</dbReference>
<evidence type="ECO:0000313" key="2">
    <source>
        <dbReference type="Proteomes" id="UP000501374"/>
    </source>
</evidence>
<accession>A0A6H0TQ36</accession>
<dbReference type="InterPro" id="IPR015943">
    <property type="entry name" value="WD40/YVTN_repeat-like_dom_sf"/>
</dbReference>
<dbReference type="Proteomes" id="UP000501374">
    <property type="component" value="Chromosome"/>
</dbReference>
<proteinExistence type="predicted"/>
<organism evidence="1 2">
    <name type="scientific">Bacillus thuringiensis serovar andalousiensis</name>
    <dbReference type="NCBI Taxonomy" id="257985"/>
    <lineage>
        <taxon>Bacteria</taxon>
        <taxon>Bacillati</taxon>
        <taxon>Bacillota</taxon>
        <taxon>Bacilli</taxon>
        <taxon>Bacillales</taxon>
        <taxon>Bacillaceae</taxon>
        <taxon>Bacillus</taxon>
        <taxon>Bacillus cereus group</taxon>
    </lineage>
</organism>
<reference evidence="2" key="1">
    <citation type="submission" date="2019-02" db="EMBL/GenBank/DDBJ databases">
        <title>Structural and Functional analysis of Lanthipeptide from Bacillus thuringiensis serovar andalousiensis B23193.</title>
        <authorList>
            <person name="Andreeva J.V."/>
            <person name="Grigoreva A."/>
        </authorList>
    </citation>
    <scope>NUCLEOTIDE SEQUENCE [LARGE SCALE GENOMIC DNA]</scope>
    <source>
        <strain evidence="2">B23193</strain>
    </source>
</reference>
<protein>
    <recommendedName>
        <fullName evidence="3">40-residue YVTN family beta-propeller</fullName>
    </recommendedName>
</protein>